<evidence type="ECO:0000256" key="10">
    <source>
        <dbReference type="ARBA" id="ARBA00023201"/>
    </source>
</evidence>
<dbReference type="GO" id="GO:0005886">
    <property type="term" value="C:plasma membrane"/>
    <property type="evidence" value="ECO:0007669"/>
    <property type="project" value="UniProtKB-SubCell"/>
</dbReference>
<keyword evidence="4" id="KW-1003">Cell membrane</keyword>
<evidence type="ECO:0000256" key="9">
    <source>
        <dbReference type="ARBA" id="ARBA00023136"/>
    </source>
</evidence>
<evidence type="ECO:0000256" key="7">
    <source>
        <dbReference type="ARBA" id="ARBA00023053"/>
    </source>
</evidence>
<dbReference type="InterPro" id="IPR001734">
    <property type="entry name" value="Na/solute_symporter"/>
</dbReference>
<keyword evidence="9 12" id="KW-0472">Membrane</keyword>
<keyword evidence="7" id="KW-0915">Sodium</keyword>
<dbReference type="Pfam" id="PF00474">
    <property type="entry name" value="SSF"/>
    <property type="match status" value="1"/>
</dbReference>
<keyword evidence="14" id="KW-1185">Reference proteome</keyword>
<evidence type="ECO:0000313" key="13">
    <source>
        <dbReference type="EMBL" id="CAL1266362.1"/>
    </source>
</evidence>
<dbReference type="EMBL" id="CAXIEN010000023">
    <property type="protein sequence ID" value="CAL1266362.1"/>
    <property type="molecule type" value="Genomic_DNA"/>
</dbReference>
<keyword evidence="5 12" id="KW-0812">Transmembrane</keyword>
<evidence type="ECO:0000256" key="3">
    <source>
        <dbReference type="ARBA" id="ARBA00022448"/>
    </source>
</evidence>
<accession>A0AAV1Z4D7</accession>
<gene>
    <name evidence="13" type="ORF">LARSCL_LOCUS3054</name>
</gene>
<evidence type="ECO:0000256" key="11">
    <source>
        <dbReference type="RuleBase" id="RU362091"/>
    </source>
</evidence>
<evidence type="ECO:0000256" key="6">
    <source>
        <dbReference type="ARBA" id="ARBA00022989"/>
    </source>
</evidence>
<dbReference type="InterPro" id="IPR038377">
    <property type="entry name" value="Na/Glc_symporter_sf"/>
</dbReference>
<evidence type="ECO:0000256" key="8">
    <source>
        <dbReference type="ARBA" id="ARBA00023065"/>
    </source>
</evidence>
<name>A0AAV1Z4D7_9ARAC</name>
<dbReference type="PANTHER" id="PTHR42985:SF40">
    <property type="entry name" value="LD47995P-RELATED"/>
    <property type="match status" value="1"/>
</dbReference>
<evidence type="ECO:0000256" key="1">
    <source>
        <dbReference type="ARBA" id="ARBA00004651"/>
    </source>
</evidence>
<protein>
    <recommendedName>
        <fullName evidence="15">Sodium-dependent multivitamin transporter</fullName>
    </recommendedName>
</protein>
<evidence type="ECO:0000256" key="2">
    <source>
        <dbReference type="ARBA" id="ARBA00006434"/>
    </source>
</evidence>
<proteinExistence type="inferred from homology"/>
<dbReference type="PANTHER" id="PTHR42985">
    <property type="entry name" value="SODIUM-COUPLED MONOCARBOXYLATE TRANSPORTER"/>
    <property type="match status" value="1"/>
</dbReference>
<dbReference type="GO" id="GO:0015293">
    <property type="term" value="F:symporter activity"/>
    <property type="evidence" value="ECO:0007669"/>
    <property type="project" value="TreeGrafter"/>
</dbReference>
<keyword evidence="8" id="KW-0406">Ion transport</keyword>
<keyword evidence="3" id="KW-0813">Transport</keyword>
<comment type="similarity">
    <text evidence="2 11">Belongs to the sodium:solute symporter (SSF) (TC 2.A.21) family.</text>
</comment>
<dbReference type="InterPro" id="IPR051163">
    <property type="entry name" value="Sodium:Solute_Symporter_SSF"/>
</dbReference>
<evidence type="ECO:0000256" key="5">
    <source>
        <dbReference type="ARBA" id="ARBA00022692"/>
    </source>
</evidence>
<comment type="caution">
    <text evidence="13">The sequence shown here is derived from an EMBL/GenBank/DDBJ whole genome shotgun (WGS) entry which is preliminary data.</text>
</comment>
<evidence type="ECO:0000256" key="12">
    <source>
        <dbReference type="SAM" id="Phobius"/>
    </source>
</evidence>
<feature type="transmembrane region" description="Helical" evidence="12">
    <location>
        <begin position="52"/>
        <end position="71"/>
    </location>
</feature>
<organism evidence="13 14">
    <name type="scientific">Larinioides sclopetarius</name>
    <dbReference type="NCBI Taxonomy" id="280406"/>
    <lineage>
        <taxon>Eukaryota</taxon>
        <taxon>Metazoa</taxon>
        <taxon>Ecdysozoa</taxon>
        <taxon>Arthropoda</taxon>
        <taxon>Chelicerata</taxon>
        <taxon>Arachnida</taxon>
        <taxon>Araneae</taxon>
        <taxon>Araneomorphae</taxon>
        <taxon>Entelegynae</taxon>
        <taxon>Araneoidea</taxon>
        <taxon>Araneidae</taxon>
        <taxon>Larinioides</taxon>
    </lineage>
</organism>
<evidence type="ECO:0000256" key="4">
    <source>
        <dbReference type="ARBA" id="ARBA00022475"/>
    </source>
</evidence>
<dbReference type="AlphaFoldDB" id="A0AAV1Z4D7"/>
<feature type="transmembrane region" description="Helical" evidence="12">
    <location>
        <begin position="12"/>
        <end position="31"/>
    </location>
</feature>
<comment type="subcellular location">
    <subcellularLocation>
        <location evidence="1">Cell membrane</location>
        <topology evidence="1">Multi-pass membrane protein</topology>
    </subcellularLocation>
</comment>
<feature type="transmembrane region" description="Helical" evidence="12">
    <location>
        <begin position="83"/>
        <end position="105"/>
    </location>
</feature>
<keyword evidence="6 12" id="KW-1133">Transmembrane helix</keyword>
<dbReference type="GO" id="GO:0006814">
    <property type="term" value="P:sodium ion transport"/>
    <property type="evidence" value="ECO:0007669"/>
    <property type="project" value="UniProtKB-KW"/>
</dbReference>
<dbReference type="PROSITE" id="PS50283">
    <property type="entry name" value="NA_SOLUT_SYMP_3"/>
    <property type="match status" value="1"/>
</dbReference>
<keyword evidence="10" id="KW-0739">Sodium transport</keyword>
<dbReference type="Proteomes" id="UP001497382">
    <property type="component" value="Unassembled WGS sequence"/>
</dbReference>
<evidence type="ECO:0008006" key="15">
    <source>
        <dbReference type="Google" id="ProtNLM"/>
    </source>
</evidence>
<sequence length="121" mass="13664">MKTREVFEIWDYLVVGAMLFVSGIIGVYFRFSGGKQKTTNEYLMAGRNMDMLPVILSLMATIQTAVGTLGFPGEVYLYGAQLYLYPLGFTVALIICTFVHTPVYFRIQVTSAYEVSFMQEL</sequence>
<dbReference type="Gene3D" id="1.20.1730.10">
    <property type="entry name" value="Sodium/glucose cotransporter"/>
    <property type="match status" value="1"/>
</dbReference>
<evidence type="ECO:0000313" key="14">
    <source>
        <dbReference type="Proteomes" id="UP001497382"/>
    </source>
</evidence>
<reference evidence="13 14" key="1">
    <citation type="submission" date="2024-04" db="EMBL/GenBank/DDBJ databases">
        <authorList>
            <person name="Rising A."/>
            <person name="Reimegard J."/>
            <person name="Sonavane S."/>
            <person name="Akerstrom W."/>
            <person name="Nylinder S."/>
            <person name="Hedman E."/>
            <person name="Kallberg Y."/>
        </authorList>
    </citation>
    <scope>NUCLEOTIDE SEQUENCE [LARGE SCALE GENOMIC DNA]</scope>
</reference>